<accession>A0A4Q7YTF0</accession>
<keyword evidence="3 4" id="KW-0408">Iron</keyword>
<feature type="domain" description="Cytochrome c" evidence="6">
    <location>
        <begin position="34"/>
        <end position="113"/>
    </location>
</feature>
<protein>
    <submittedName>
        <fullName evidence="7">Cbb3-type cytochrome c oxidase subunit III</fullName>
    </submittedName>
</protein>
<gene>
    <name evidence="7" type="ORF">BDD14_1664</name>
</gene>
<dbReference type="GO" id="GO:0009055">
    <property type="term" value="F:electron transfer activity"/>
    <property type="evidence" value="ECO:0007669"/>
    <property type="project" value="InterPro"/>
</dbReference>
<organism evidence="7 8">
    <name type="scientific">Edaphobacter modestus</name>
    <dbReference type="NCBI Taxonomy" id="388466"/>
    <lineage>
        <taxon>Bacteria</taxon>
        <taxon>Pseudomonadati</taxon>
        <taxon>Acidobacteriota</taxon>
        <taxon>Terriglobia</taxon>
        <taxon>Terriglobales</taxon>
        <taxon>Acidobacteriaceae</taxon>
        <taxon>Edaphobacter</taxon>
    </lineage>
</organism>
<feature type="signal peptide" evidence="5">
    <location>
        <begin position="1"/>
        <end position="24"/>
    </location>
</feature>
<evidence type="ECO:0000313" key="8">
    <source>
        <dbReference type="Proteomes" id="UP000292958"/>
    </source>
</evidence>
<evidence type="ECO:0000256" key="1">
    <source>
        <dbReference type="ARBA" id="ARBA00022617"/>
    </source>
</evidence>
<feature type="chain" id="PRO_5020996552" evidence="5">
    <location>
        <begin position="25"/>
        <end position="261"/>
    </location>
</feature>
<evidence type="ECO:0000256" key="4">
    <source>
        <dbReference type="PROSITE-ProRule" id="PRU00433"/>
    </source>
</evidence>
<dbReference type="GO" id="GO:0020037">
    <property type="term" value="F:heme binding"/>
    <property type="evidence" value="ECO:0007669"/>
    <property type="project" value="InterPro"/>
</dbReference>
<keyword evidence="8" id="KW-1185">Reference proteome</keyword>
<sequence length="261" mass="28444">MKKPFSKFAHATFLLCLTAAPLRAQFPHSTVDPASADSGAKIYASNCARCHGDDARGTATAPDLLRSLAVLHDRRQMLYGKELGPLLTTGPNHNFKYDEKQLADLSQFLTASVNGILRSGYNAEPTNLLSGDATAGETYFNGAGGCSRCHSATGDLAGLAKRYPPSALQQKFLFPNYGLFIRRKVQVTVNLPSGKIYTGDLIRIDDFTIALREKSGQYRSFNRTAGTKVTTVDPFAAHADLLDKYTDTDIHNMTTYLATLK</sequence>
<dbReference type="InterPro" id="IPR009056">
    <property type="entry name" value="Cyt_c-like_dom"/>
</dbReference>
<feature type="domain" description="Cytochrome c" evidence="6">
    <location>
        <begin position="131"/>
        <end position="261"/>
    </location>
</feature>
<reference evidence="7 8" key="1">
    <citation type="submission" date="2019-02" db="EMBL/GenBank/DDBJ databases">
        <title>Genomic Encyclopedia of Archaeal and Bacterial Type Strains, Phase II (KMG-II): from individual species to whole genera.</title>
        <authorList>
            <person name="Goeker M."/>
        </authorList>
    </citation>
    <scope>NUCLEOTIDE SEQUENCE [LARGE SCALE GENOMIC DNA]</scope>
    <source>
        <strain evidence="7 8">DSM 18101</strain>
    </source>
</reference>
<evidence type="ECO:0000259" key="6">
    <source>
        <dbReference type="PROSITE" id="PS51007"/>
    </source>
</evidence>
<keyword evidence="2 4" id="KW-0479">Metal-binding</keyword>
<dbReference type="Proteomes" id="UP000292958">
    <property type="component" value="Unassembled WGS sequence"/>
</dbReference>
<dbReference type="AlphaFoldDB" id="A0A4Q7YTF0"/>
<dbReference type="Gene3D" id="1.10.760.10">
    <property type="entry name" value="Cytochrome c-like domain"/>
    <property type="match status" value="1"/>
</dbReference>
<evidence type="ECO:0000313" key="7">
    <source>
        <dbReference type="EMBL" id="RZU40219.1"/>
    </source>
</evidence>
<dbReference type="GO" id="GO:0046872">
    <property type="term" value="F:metal ion binding"/>
    <property type="evidence" value="ECO:0007669"/>
    <property type="project" value="UniProtKB-KW"/>
</dbReference>
<dbReference type="EMBL" id="SHKW01000001">
    <property type="protein sequence ID" value="RZU40219.1"/>
    <property type="molecule type" value="Genomic_DNA"/>
</dbReference>
<evidence type="ECO:0000256" key="3">
    <source>
        <dbReference type="ARBA" id="ARBA00023004"/>
    </source>
</evidence>
<keyword evidence="1 4" id="KW-0349">Heme</keyword>
<evidence type="ECO:0000256" key="5">
    <source>
        <dbReference type="SAM" id="SignalP"/>
    </source>
</evidence>
<evidence type="ECO:0000256" key="2">
    <source>
        <dbReference type="ARBA" id="ARBA00022723"/>
    </source>
</evidence>
<name>A0A4Q7YTF0_9BACT</name>
<keyword evidence="5" id="KW-0732">Signal</keyword>
<dbReference type="InterPro" id="IPR036909">
    <property type="entry name" value="Cyt_c-like_dom_sf"/>
</dbReference>
<proteinExistence type="predicted"/>
<dbReference type="Pfam" id="PF13442">
    <property type="entry name" value="Cytochrome_CBB3"/>
    <property type="match status" value="1"/>
</dbReference>
<dbReference type="PROSITE" id="PS51007">
    <property type="entry name" value="CYTC"/>
    <property type="match status" value="2"/>
</dbReference>
<comment type="caution">
    <text evidence="7">The sequence shown here is derived from an EMBL/GenBank/DDBJ whole genome shotgun (WGS) entry which is preliminary data.</text>
</comment>
<dbReference type="RefSeq" id="WP_165419976.1">
    <property type="nucleotide sequence ID" value="NZ_SHKW01000001.1"/>
</dbReference>
<dbReference type="SUPFAM" id="SSF46626">
    <property type="entry name" value="Cytochrome c"/>
    <property type="match status" value="2"/>
</dbReference>